<protein>
    <recommendedName>
        <fullName evidence="9">Viral interleukin-10 homolog</fullName>
    </recommendedName>
</protein>
<dbReference type="GO" id="GO:0005615">
    <property type="term" value="C:extracellular space"/>
    <property type="evidence" value="ECO:0007669"/>
    <property type="project" value="UniProtKB-UniRule"/>
</dbReference>
<keyword evidence="10" id="KW-0472">Membrane</keyword>
<evidence type="ECO:0000256" key="6">
    <source>
        <dbReference type="ARBA" id="ARBA00022938"/>
    </source>
</evidence>
<dbReference type="PRINTS" id="PR01294">
    <property type="entry name" value="INTRLEUKIN10"/>
</dbReference>
<evidence type="ECO:0000313" key="12">
    <source>
        <dbReference type="Proteomes" id="UP000152762"/>
    </source>
</evidence>
<dbReference type="GO" id="GO:0006955">
    <property type="term" value="P:immune response"/>
    <property type="evidence" value="ECO:0007669"/>
    <property type="project" value="InterPro"/>
</dbReference>
<keyword evidence="6 9" id="KW-1125">Evasion of host immunity by viral interleukin-like protein</keyword>
<dbReference type="PANTHER" id="PTHR48482">
    <property type="entry name" value="INTERLEUKIN-19-RELATED"/>
    <property type="match status" value="1"/>
</dbReference>
<name>A1BLZ3_9GAMA</name>
<comment type="similarity">
    <text evidence="2 9">Belongs to the IL-10 family.</text>
</comment>
<keyword evidence="10" id="KW-1133">Transmembrane helix</keyword>
<dbReference type="EMBL" id="DQ198083">
    <property type="protein sequence ID" value="ABB22222.1"/>
    <property type="molecule type" value="Genomic_DNA"/>
</dbReference>
<evidence type="ECO:0000256" key="3">
    <source>
        <dbReference type="ARBA" id="ARBA00022514"/>
    </source>
</evidence>
<evidence type="ECO:0000256" key="1">
    <source>
        <dbReference type="ARBA" id="ARBA00004613"/>
    </source>
</evidence>
<sequence length="182" mass="20858">MALAHQLPVWIFSIWILYFTLPLSEERVLPLRGNCKLLLQDTVIPNLLYSMRSIFQDIKPYFQGKDSLNNLLLSGQLLEDLQSPIGCDALSEMIQFYLEEVMPQAEIHHPKHKNSVMQLGETLHTLISQLQECTALFPCKHKSLGAQKIKEEVSKLGQYGIIKAVAEFDIFINYMESYFGVK</sequence>
<gene>
    <name evidence="11" type="ORF">OvHV-2gp02</name>
</gene>
<keyword evidence="10" id="KW-0812">Transmembrane</keyword>
<evidence type="ECO:0000313" key="11">
    <source>
        <dbReference type="EMBL" id="ABB22222.1"/>
    </source>
</evidence>
<dbReference type="GO" id="GO:0005125">
    <property type="term" value="F:cytokine activity"/>
    <property type="evidence" value="ECO:0007669"/>
    <property type="project" value="UniProtKB-UniRule"/>
</dbReference>
<evidence type="ECO:0000256" key="10">
    <source>
        <dbReference type="SAM" id="Phobius"/>
    </source>
</evidence>
<evidence type="ECO:0000256" key="4">
    <source>
        <dbReference type="ARBA" id="ARBA00022525"/>
    </source>
</evidence>
<comment type="function">
    <text evidence="9">Functional viral cytokine homolog that plays a role in regulating host immune response.</text>
</comment>
<dbReference type="Gene3D" id="1.20.1250.10">
    <property type="match status" value="1"/>
</dbReference>
<organism evidence="11 12">
    <name type="scientific">Ovine gammaherpesvirus 2</name>
    <dbReference type="NCBI Taxonomy" id="10398"/>
    <lineage>
        <taxon>Viruses</taxon>
        <taxon>Duplodnaviria</taxon>
        <taxon>Heunggongvirae</taxon>
        <taxon>Peploviricota</taxon>
        <taxon>Herviviricetes</taxon>
        <taxon>Herpesvirales</taxon>
        <taxon>Orthoherpesviridae</taxon>
        <taxon>Gammaherpesvirinae</taxon>
        <taxon>Macavirus</taxon>
        <taxon>Macavirus ovinegamma2</taxon>
    </lineage>
</organism>
<dbReference type="Proteomes" id="UP000152762">
    <property type="component" value="Segment"/>
</dbReference>
<dbReference type="InterPro" id="IPR020443">
    <property type="entry name" value="IL-10/19/20/24/26"/>
</dbReference>
<keyword evidence="7" id="KW-1015">Disulfide bond</keyword>
<evidence type="ECO:0000256" key="8">
    <source>
        <dbReference type="ARBA" id="ARBA00023280"/>
    </source>
</evidence>
<accession>A1BLZ3</accession>
<reference evidence="11 12" key="1">
    <citation type="journal article" date="2007" name="J. Gen. Virol.">
        <title>Comparison of ovine herpesvirus 2 genomes isolated from domestic sheep (Ovis aries) and a clinically affected cow (Bos bovis).</title>
        <authorList>
            <person name="Taus N.S."/>
            <person name="Herndon D.R."/>
            <person name="Traul D.L."/>
            <person name="Stewart J.P."/>
            <person name="Ackermann M."/>
            <person name="Li H."/>
            <person name="Knowles D.P."/>
            <person name="Lewis G.S."/>
            <person name="Brayton K.A."/>
        </authorList>
    </citation>
    <scope>NUCLEOTIDE SEQUENCE [LARGE SCALE GENOMIC DNA]</scope>
</reference>
<evidence type="ECO:0000256" key="5">
    <source>
        <dbReference type="ARBA" id="ARBA00022729"/>
    </source>
</evidence>
<dbReference type="SMART" id="SM00188">
    <property type="entry name" value="IL10"/>
    <property type="match status" value="1"/>
</dbReference>
<keyword evidence="5" id="KW-0732">Signal</keyword>
<comment type="subcellular location">
    <subcellularLocation>
        <location evidence="1 9">Secreted</location>
    </subcellularLocation>
</comment>
<keyword evidence="4 9" id="KW-0964">Secreted</keyword>
<feature type="transmembrane region" description="Helical" evidence="10">
    <location>
        <begin position="6"/>
        <end position="24"/>
    </location>
</feature>
<dbReference type="PANTHER" id="PTHR48482:SF5">
    <property type="entry name" value="INTERLEUKIN-10"/>
    <property type="match status" value="1"/>
</dbReference>
<dbReference type="GO" id="GO:0052031">
    <property type="term" value="P:symbiont-mediated perturbation of host defense response"/>
    <property type="evidence" value="ECO:0007669"/>
    <property type="project" value="UniProtKB-UniRule"/>
</dbReference>
<keyword evidence="3 9" id="KW-0202">Cytokine</keyword>
<dbReference type="InterPro" id="IPR009079">
    <property type="entry name" value="4_helix_cytokine-like_core"/>
</dbReference>
<keyword evidence="9" id="KW-0945">Host-virus interaction</keyword>
<evidence type="ECO:0000256" key="2">
    <source>
        <dbReference type="ARBA" id="ARBA00008813"/>
    </source>
</evidence>
<proteinExistence type="inferred from homology"/>
<dbReference type="Pfam" id="PF00726">
    <property type="entry name" value="IL10"/>
    <property type="match status" value="1"/>
</dbReference>
<dbReference type="SUPFAM" id="SSF47266">
    <property type="entry name" value="4-helical cytokines"/>
    <property type="match status" value="1"/>
</dbReference>
<keyword evidence="8 9" id="KW-0899">Viral immunoevasion</keyword>
<evidence type="ECO:0000256" key="7">
    <source>
        <dbReference type="ARBA" id="ARBA00023157"/>
    </source>
</evidence>
<dbReference type="InterPro" id="IPR000098">
    <property type="entry name" value="IL-10"/>
</dbReference>
<evidence type="ECO:0000256" key="9">
    <source>
        <dbReference type="RuleBase" id="RU368043"/>
    </source>
</evidence>